<feature type="chain" id="PRO_5040990594" evidence="2">
    <location>
        <begin position="41"/>
        <end position="504"/>
    </location>
</feature>
<dbReference type="PANTHER" id="PTHR43308">
    <property type="entry name" value="OUTER MEMBRANE PROTEIN ALPHA-RELATED"/>
    <property type="match status" value="1"/>
</dbReference>
<evidence type="ECO:0000256" key="2">
    <source>
        <dbReference type="SAM" id="SignalP"/>
    </source>
</evidence>
<proteinExistence type="predicted"/>
<dbReference type="PANTHER" id="PTHR43308:SF5">
    <property type="entry name" value="S-LAYER PROTEIN _ PEPTIDOGLYCAN ENDO-BETA-N-ACETYLGLUCOSAMINIDASE"/>
    <property type="match status" value="1"/>
</dbReference>
<reference evidence="4" key="1">
    <citation type="submission" date="2022-08" db="EMBL/GenBank/DDBJ databases">
        <title>The genomic sequence of strain Paenibacillus sp. SCIV0701.</title>
        <authorList>
            <person name="Zhao H."/>
        </authorList>
    </citation>
    <scope>NUCLEOTIDE SEQUENCE</scope>
    <source>
        <strain evidence="4">SCIV0701</strain>
    </source>
</reference>
<feature type="domain" description="SLH" evidence="3">
    <location>
        <begin position="375"/>
        <end position="437"/>
    </location>
</feature>
<protein>
    <submittedName>
        <fullName evidence="4">S-layer homology domain-containing protein</fullName>
    </submittedName>
</protein>
<evidence type="ECO:0000313" key="4">
    <source>
        <dbReference type="EMBL" id="MCR2806893.1"/>
    </source>
</evidence>
<accession>A0A9X2MRD7</accession>
<dbReference type="InterPro" id="IPR051465">
    <property type="entry name" value="Cell_Envelope_Struct_Comp"/>
</dbReference>
<evidence type="ECO:0000256" key="1">
    <source>
        <dbReference type="SAM" id="MobiDB-lite"/>
    </source>
</evidence>
<dbReference type="Proteomes" id="UP001141950">
    <property type="component" value="Unassembled WGS sequence"/>
</dbReference>
<keyword evidence="2" id="KW-0732">Signal</keyword>
<evidence type="ECO:0000313" key="5">
    <source>
        <dbReference type="Proteomes" id="UP001141950"/>
    </source>
</evidence>
<organism evidence="4 5">
    <name type="scientific">Paenibacillus soyae</name>
    <dbReference type="NCBI Taxonomy" id="2969249"/>
    <lineage>
        <taxon>Bacteria</taxon>
        <taxon>Bacillati</taxon>
        <taxon>Bacillota</taxon>
        <taxon>Bacilli</taxon>
        <taxon>Bacillales</taxon>
        <taxon>Paenibacillaceae</taxon>
        <taxon>Paenibacillus</taxon>
    </lineage>
</organism>
<name>A0A9X2MRD7_9BACL</name>
<dbReference type="InterPro" id="IPR001119">
    <property type="entry name" value="SLH_dom"/>
</dbReference>
<feature type="domain" description="SLH" evidence="3">
    <location>
        <begin position="311"/>
        <end position="374"/>
    </location>
</feature>
<dbReference type="Pfam" id="PF00395">
    <property type="entry name" value="SLH"/>
    <property type="match status" value="3"/>
</dbReference>
<dbReference type="AlphaFoldDB" id="A0A9X2MRD7"/>
<sequence length="504" mass="52625">MKKKTTAKKSRPTRSMKKTVSSSLLAVTLSTSLIGGTASALGAQPAEHSGPQPPVYQGDSLQYFTALIQTEDVDLQLTSGEDVVPAPVPSVGSGTNAGAVIGALIPAVNSSQETPNSASLDVVKSADGKQLAKFKVLKDGIEAAVKAAKKRDTIEIVVPSVKGSSRVEADIPSAAIQLLASKSVMLSIQTGDIGVRIPSSALPLDAAAKQLGVDAAKLELKLKIEKVASASAESYELTFTAGANGQEVSFTQMQGQFAAMIVPIAKPVAAPKKGAAYIIENGVRYPVPVTFDEEGRAHIHSTRTGTFVIEERNETFADTTGHWAAEALDVMGSKGVLESDETGKFNPDAQISRVEFARLIVRALGLEGSDTGHSENPFHDIDSNASYAAAVQIAVNAGLFKGIAEGTFAPDRMMTREQMAAVLVRAAAAFQLELPSVQGGATVDSFRDMDSVSDWAKDDMRKAIESGLLQGTGGGQIASQKAGTKSQSAVVIMKLLQQAGLMNS</sequence>
<feature type="domain" description="SLH" evidence="3">
    <location>
        <begin position="443"/>
        <end position="504"/>
    </location>
</feature>
<dbReference type="EMBL" id="JANIPJ010000021">
    <property type="protein sequence ID" value="MCR2806893.1"/>
    <property type="molecule type" value="Genomic_DNA"/>
</dbReference>
<dbReference type="RefSeq" id="WP_257450847.1">
    <property type="nucleotide sequence ID" value="NZ_JANIPJ010000021.1"/>
</dbReference>
<comment type="caution">
    <text evidence="4">The sequence shown here is derived from an EMBL/GenBank/DDBJ whole genome shotgun (WGS) entry which is preliminary data.</text>
</comment>
<feature type="signal peptide" evidence="2">
    <location>
        <begin position="1"/>
        <end position="40"/>
    </location>
</feature>
<dbReference type="PROSITE" id="PS51272">
    <property type="entry name" value="SLH"/>
    <property type="match status" value="3"/>
</dbReference>
<feature type="region of interest" description="Disordered" evidence="1">
    <location>
        <begin position="1"/>
        <end position="21"/>
    </location>
</feature>
<evidence type="ECO:0000259" key="3">
    <source>
        <dbReference type="PROSITE" id="PS51272"/>
    </source>
</evidence>
<keyword evidence="5" id="KW-1185">Reference proteome</keyword>
<gene>
    <name evidence="4" type="ORF">NQZ67_23700</name>
</gene>
<feature type="compositionally biased region" description="Basic residues" evidence="1">
    <location>
        <begin position="1"/>
        <end position="17"/>
    </location>
</feature>